<protein>
    <submittedName>
        <fullName evidence="1">Uncharacterized protein</fullName>
    </submittedName>
</protein>
<reference evidence="2" key="1">
    <citation type="journal article" date="2017" name="Front. Plant Sci.">
        <title>Climate Clever Clovers: New Paradigm to Reduce the Environmental Footprint of Ruminants by Breeding Low Methanogenic Forages Utilizing Haplotype Variation.</title>
        <authorList>
            <person name="Kaur P."/>
            <person name="Appels R."/>
            <person name="Bayer P.E."/>
            <person name="Keeble-Gagnere G."/>
            <person name="Wang J."/>
            <person name="Hirakawa H."/>
            <person name="Shirasawa K."/>
            <person name="Vercoe P."/>
            <person name="Stefanova K."/>
            <person name="Durmic Z."/>
            <person name="Nichols P."/>
            <person name="Revell C."/>
            <person name="Isobe S.N."/>
            <person name="Edwards D."/>
            <person name="Erskine W."/>
        </authorList>
    </citation>
    <scope>NUCLEOTIDE SEQUENCE [LARGE SCALE GENOMIC DNA]</scope>
    <source>
        <strain evidence="2">cv. Daliak</strain>
    </source>
</reference>
<sequence>MVLSFTKGKNENLKNTSANSISDSFSMFTMLFSNDCKISDDRFNITIEGCEFLNLGSSSRCFNKALNRPTSIEGGGFCPISLLMLW</sequence>
<keyword evidence="2" id="KW-1185">Reference proteome</keyword>
<gene>
    <name evidence="1" type="ORF">TSUD_284100</name>
</gene>
<evidence type="ECO:0000313" key="2">
    <source>
        <dbReference type="Proteomes" id="UP000242715"/>
    </source>
</evidence>
<accession>A0A2Z6NZC5</accession>
<dbReference type="Proteomes" id="UP000242715">
    <property type="component" value="Unassembled WGS sequence"/>
</dbReference>
<name>A0A2Z6NZC5_TRISU</name>
<dbReference type="EMBL" id="DF974326">
    <property type="protein sequence ID" value="GAU47543.1"/>
    <property type="molecule type" value="Genomic_DNA"/>
</dbReference>
<proteinExistence type="predicted"/>
<dbReference type="AlphaFoldDB" id="A0A2Z6NZC5"/>
<evidence type="ECO:0000313" key="1">
    <source>
        <dbReference type="EMBL" id="GAU47543.1"/>
    </source>
</evidence>
<organism evidence="1 2">
    <name type="scientific">Trifolium subterraneum</name>
    <name type="common">Subterranean clover</name>
    <dbReference type="NCBI Taxonomy" id="3900"/>
    <lineage>
        <taxon>Eukaryota</taxon>
        <taxon>Viridiplantae</taxon>
        <taxon>Streptophyta</taxon>
        <taxon>Embryophyta</taxon>
        <taxon>Tracheophyta</taxon>
        <taxon>Spermatophyta</taxon>
        <taxon>Magnoliopsida</taxon>
        <taxon>eudicotyledons</taxon>
        <taxon>Gunneridae</taxon>
        <taxon>Pentapetalae</taxon>
        <taxon>rosids</taxon>
        <taxon>fabids</taxon>
        <taxon>Fabales</taxon>
        <taxon>Fabaceae</taxon>
        <taxon>Papilionoideae</taxon>
        <taxon>50 kb inversion clade</taxon>
        <taxon>NPAAA clade</taxon>
        <taxon>Hologalegina</taxon>
        <taxon>IRL clade</taxon>
        <taxon>Trifolieae</taxon>
        <taxon>Trifolium</taxon>
    </lineage>
</organism>